<feature type="transmembrane region" description="Helical" evidence="7">
    <location>
        <begin position="91"/>
        <end position="110"/>
    </location>
</feature>
<evidence type="ECO:0000256" key="7">
    <source>
        <dbReference type="RuleBase" id="RU369079"/>
    </source>
</evidence>
<protein>
    <recommendedName>
        <fullName evidence="7">TRAP transporter large permease protein</fullName>
    </recommendedName>
</protein>
<organism evidence="9 10">
    <name type="scientific">Thalassobaculum fulvum</name>
    <dbReference type="NCBI Taxonomy" id="1633335"/>
    <lineage>
        <taxon>Bacteria</taxon>
        <taxon>Pseudomonadati</taxon>
        <taxon>Pseudomonadota</taxon>
        <taxon>Alphaproteobacteria</taxon>
        <taxon>Rhodospirillales</taxon>
        <taxon>Thalassobaculaceae</taxon>
        <taxon>Thalassobaculum</taxon>
    </lineage>
</organism>
<feature type="transmembrane region" description="Helical" evidence="7">
    <location>
        <begin position="404"/>
        <end position="425"/>
    </location>
</feature>
<comment type="function">
    <text evidence="7">Part of the tripartite ATP-independent periplasmic (TRAP) transport system.</text>
</comment>
<keyword evidence="2" id="KW-1003">Cell membrane</keyword>
<comment type="subcellular location">
    <subcellularLocation>
        <location evidence="1 7">Cell inner membrane</location>
        <topology evidence="1 7">Multi-pass membrane protein</topology>
    </subcellularLocation>
</comment>
<feature type="transmembrane region" description="Helical" evidence="7">
    <location>
        <begin position="172"/>
        <end position="197"/>
    </location>
</feature>
<comment type="caution">
    <text evidence="9">The sequence shown here is derived from an EMBL/GenBank/DDBJ whole genome shotgun (WGS) entry which is preliminary data.</text>
</comment>
<feature type="transmembrane region" description="Helical" evidence="7">
    <location>
        <begin position="246"/>
        <end position="264"/>
    </location>
</feature>
<dbReference type="NCBIfam" id="TIGR00786">
    <property type="entry name" value="dctM"/>
    <property type="match status" value="1"/>
</dbReference>
<dbReference type="PIRSF" id="PIRSF006066">
    <property type="entry name" value="HI0050"/>
    <property type="match status" value="1"/>
</dbReference>
<evidence type="ECO:0000313" key="10">
    <source>
        <dbReference type="Proteomes" id="UP000630353"/>
    </source>
</evidence>
<dbReference type="RefSeq" id="WP_189988204.1">
    <property type="nucleotide sequence ID" value="NZ_BMZS01000003.1"/>
</dbReference>
<dbReference type="Proteomes" id="UP000630353">
    <property type="component" value="Unassembled WGS sequence"/>
</dbReference>
<evidence type="ECO:0000256" key="5">
    <source>
        <dbReference type="ARBA" id="ARBA00022989"/>
    </source>
</evidence>
<evidence type="ECO:0000256" key="2">
    <source>
        <dbReference type="ARBA" id="ARBA00022475"/>
    </source>
</evidence>
<feature type="transmembrane region" description="Helical" evidence="7">
    <location>
        <begin position="320"/>
        <end position="352"/>
    </location>
</feature>
<gene>
    <name evidence="9" type="ORF">GCM10017083_13640</name>
</gene>
<evidence type="ECO:0000256" key="6">
    <source>
        <dbReference type="ARBA" id="ARBA00023136"/>
    </source>
</evidence>
<comment type="similarity">
    <text evidence="7">Belongs to the TRAP transporter large permease family.</text>
</comment>
<feature type="transmembrane region" description="Helical" evidence="7">
    <location>
        <begin position="364"/>
        <end position="392"/>
    </location>
</feature>
<dbReference type="PANTHER" id="PTHR33362">
    <property type="entry name" value="SIALIC ACID TRAP TRANSPORTER PERMEASE PROTEIN SIAT-RELATED"/>
    <property type="match status" value="1"/>
</dbReference>
<dbReference type="Pfam" id="PF06808">
    <property type="entry name" value="DctM"/>
    <property type="match status" value="1"/>
</dbReference>
<keyword evidence="6 7" id="KW-0472">Membrane</keyword>
<feature type="transmembrane region" description="Helical" evidence="7">
    <location>
        <begin position="276"/>
        <end position="300"/>
    </location>
</feature>
<dbReference type="AlphaFoldDB" id="A0A918XQ20"/>
<evidence type="ECO:0000256" key="3">
    <source>
        <dbReference type="ARBA" id="ARBA00022519"/>
    </source>
</evidence>
<accession>A0A918XQ20</accession>
<evidence type="ECO:0000256" key="4">
    <source>
        <dbReference type="ARBA" id="ARBA00022692"/>
    </source>
</evidence>
<feature type="transmembrane region" description="Helical" evidence="7">
    <location>
        <begin position="57"/>
        <end position="79"/>
    </location>
</feature>
<dbReference type="EMBL" id="BMZS01000003">
    <property type="protein sequence ID" value="GHD45558.1"/>
    <property type="molecule type" value="Genomic_DNA"/>
</dbReference>
<evidence type="ECO:0000313" key="9">
    <source>
        <dbReference type="EMBL" id="GHD45558.1"/>
    </source>
</evidence>
<keyword evidence="4 7" id="KW-0812">Transmembrane</keyword>
<comment type="subunit">
    <text evidence="7">The complex comprises the extracytoplasmic solute receptor protein and the two transmembrane proteins.</text>
</comment>
<sequence>MGGDVGPILLIGSLLGLIVIGTPVAYALGISSLITAIYIGLPLEAVLLKVSDGVDNFALLAIPFFILAGALMAEGGMAWRLVNLANVCVGFMRGGLAMVNILASMFFGGISGSSVADTSSIGSILIPMMKKHGYDDTFAVNVTITSSTQGVVIPPSHNAIIYALAAGGTVSIAQLFLAGIIPGIMIGVALMILSYVISVRRGYPKGELVPLREALKTAWEAVAGLLTIGIIVGGVVGGIFTPTESAAVAVVWAFVVTMFVYRDYTWRQLPALLHSVIRTVAMVMIVIGFAAGFAYLMTLMQIPLKATLFLQSLTDDKVTLLVMINLMLLVLGTFMDMAPLILICTPILLPLVKSMGMSEVQFGIVMMLNLSIGLLTPPVGTTLFVGCAIGKVSIEKVSKTLWPFWLAMLVVLMLVTYIPALTLWIPSLQYPGIRF</sequence>
<keyword evidence="3 7" id="KW-0997">Cell inner membrane</keyword>
<evidence type="ECO:0000259" key="8">
    <source>
        <dbReference type="Pfam" id="PF06808"/>
    </source>
</evidence>
<reference evidence="9" key="1">
    <citation type="journal article" date="2014" name="Int. J. Syst. Evol. Microbiol.">
        <title>Complete genome sequence of Corynebacterium casei LMG S-19264T (=DSM 44701T), isolated from a smear-ripened cheese.</title>
        <authorList>
            <consortium name="US DOE Joint Genome Institute (JGI-PGF)"/>
            <person name="Walter F."/>
            <person name="Albersmeier A."/>
            <person name="Kalinowski J."/>
            <person name="Ruckert C."/>
        </authorList>
    </citation>
    <scope>NUCLEOTIDE SEQUENCE</scope>
    <source>
        <strain evidence="9">KCTC 42651</strain>
    </source>
</reference>
<keyword evidence="7" id="KW-0813">Transport</keyword>
<keyword evidence="5 7" id="KW-1133">Transmembrane helix</keyword>
<dbReference type="InterPro" id="IPR010656">
    <property type="entry name" value="DctM"/>
</dbReference>
<feature type="transmembrane region" description="Helical" evidence="7">
    <location>
        <begin position="218"/>
        <end position="240"/>
    </location>
</feature>
<dbReference type="InterPro" id="IPR004681">
    <property type="entry name" value="TRAP_DctM"/>
</dbReference>
<feature type="domain" description="TRAP C4-dicarboxylate transport system permease DctM subunit" evidence="8">
    <location>
        <begin position="12"/>
        <end position="421"/>
    </location>
</feature>
<evidence type="ECO:0000256" key="1">
    <source>
        <dbReference type="ARBA" id="ARBA00004429"/>
    </source>
</evidence>
<dbReference type="GO" id="GO:0022857">
    <property type="term" value="F:transmembrane transporter activity"/>
    <property type="evidence" value="ECO:0007669"/>
    <property type="project" value="UniProtKB-UniRule"/>
</dbReference>
<name>A0A918XQ20_9PROT</name>
<feature type="transmembrane region" description="Helical" evidence="7">
    <location>
        <begin position="6"/>
        <end position="26"/>
    </location>
</feature>
<dbReference type="PANTHER" id="PTHR33362:SF2">
    <property type="entry name" value="TRAP TRANSPORTER LARGE PERMEASE PROTEIN"/>
    <property type="match status" value="1"/>
</dbReference>
<keyword evidence="10" id="KW-1185">Reference proteome</keyword>
<reference evidence="9" key="2">
    <citation type="submission" date="2020-09" db="EMBL/GenBank/DDBJ databases">
        <authorList>
            <person name="Sun Q."/>
            <person name="Kim S."/>
        </authorList>
    </citation>
    <scope>NUCLEOTIDE SEQUENCE</scope>
    <source>
        <strain evidence="9">KCTC 42651</strain>
    </source>
</reference>
<dbReference type="GO" id="GO:0005886">
    <property type="term" value="C:plasma membrane"/>
    <property type="evidence" value="ECO:0007669"/>
    <property type="project" value="UniProtKB-SubCell"/>
</dbReference>
<proteinExistence type="inferred from homology"/>
<feature type="transmembrane region" description="Helical" evidence="7">
    <location>
        <begin position="33"/>
        <end position="51"/>
    </location>
</feature>